<dbReference type="RefSeq" id="WP_128745414.1">
    <property type="nucleotide sequence ID" value="NZ_CP035281.1"/>
</dbReference>
<keyword evidence="2" id="KW-0813">Transport</keyword>
<reference evidence="9 10" key="1">
    <citation type="submission" date="2019-01" db="EMBL/GenBank/DDBJ databases">
        <title>Draft genomes of a novel of Aminipila strains.</title>
        <authorList>
            <person name="Ma S."/>
        </authorList>
    </citation>
    <scope>NUCLEOTIDE SEQUENCE [LARGE SCALE GENOMIC DNA]</scope>
    <source>
        <strain evidence="10">JN-39</strain>
    </source>
</reference>
<dbReference type="AlphaFoldDB" id="A0A410PV16"/>
<keyword evidence="6 8" id="KW-0472">Membrane</keyword>
<keyword evidence="4 7" id="KW-0812">Transmembrane</keyword>
<evidence type="ECO:0000256" key="6">
    <source>
        <dbReference type="ARBA" id="ARBA00023136"/>
    </source>
</evidence>
<dbReference type="Gene3D" id="1.10.3730.20">
    <property type="match status" value="1"/>
</dbReference>
<organism evidence="9 10">
    <name type="scientific">Aminipila luticellarii</name>
    <dbReference type="NCBI Taxonomy" id="2507160"/>
    <lineage>
        <taxon>Bacteria</taxon>
        <taxon>Bacillati</taxon>
        <taxon>Bacillota</taxon>
        <taxon>Clostridia</taxon>
        <taxon>Peptostreptococcales</taxon>
        <taxon>Anaerovoracaceae</taxon>
        <taxon>Aminipila</taxon>
    </lineage>
</organism>
<dbReference type="Pfam" id="PF00893">
    <property type="entry name" value="Multi_Drug_Res"/>
    <property type="match status" value="1"/>
</dbReference>
<name>A0A410PV16_9FIRM</name>
<feature type="transmembrane region" description="Helical" evidence="8">
    <location>
        <begin position="64"/>
        <end position="85"/>
    </location>
</feature>
<comment type="similarity">
    <text evidence="7">Belongs to the drug/metabolite transporter (DMT) superfamily. Small multidrug resistance (SMR) (TC 2.A.7.1) family.</text>
</comment>
<keyword evidence="10" id="KW-1185">Reference proteome</keyword>
<dbReference type="PANTHER" id="PTHR30561:SF1">
    <property type="entry name" value="MULTIDRUG TRANSPORTER EMRE"/>
    <property type="match status" value="1"/>
</dbReference>
<keyword evidence="3" id="KW-1003">Cell membrane</keyword>
<dbReference type="GO" id="GO:0005886">
    <property type="term" value="C:plasma membrane"/>
    <property type="evidence" value="ECO:0007669"/>
    <property type="project" value="UniProtKB-SubCell"/>
</dbReference>
<evidence type="ECO:0000256" key="2">
    <source>
        <dbReference type="ARBA" id="ARBA00022448"/>
    </source>
</evidence>
<comment type="subcellular location">
    <subcellularLocation>
        <location evidence="1 7">Cell membrane</location>
        <topology evidence="1 7">Multi-pass membrane protein</topology>
    </subcellularLocation>
</comment>
<dbReference type="GO" id="GO:0022857">
    <property type="term" value="F:transmembrane transporter activity"/>
    <property type="evidence" value="ECO:0007669"/>
    <property type="project" value="InterPro"/>
</dbReference>
<evidence type="ECO:0000256" key="5">
    <source>
        <dbReference type="ARBA" id="ARBA00022989"/>
    </source>
</evidence>
<accession>A0A410PV16</accession>
<proteinExistence type="inferred from homology"/>
<sequence length="126" mass="13416">MLNVSKPVAYLILGVSIVLELCGSACLEACGQFADKKLTVILILCYLVSFGLFSKILHLINLAVGYATWTGVGAIATSLMGVMIFDQPLTIVGWISIFAMGLGVFILNLFGTPPEETPTGEEAEKC</sequence>
<evidence type="ECO:0000313" key="9">
    <source>
        <dbReference type="EMBL" id="QAT42765.1"/>
    </source>
</evidence>
<evidence type="ECO:0000256" key="3">
    <source>
        <dbReference type="ARBA" id="ARBA00022475"/>
    </source>
</evidence>
<evidence type="ECO:0000313" key="10">
    <source>
        <dbReference type="Proteomes" id="UP000287601"/>
    </source>
</evidence>
<dbReference type="InterPro" id="IPR045324">
    <property type="entry name" value="Small_multidrug_res"/>
</dbReference>
<evidence type="ECO:0000256" key="8">
    <source>
        <dbReference type="SAM" id="Phobius"/>
    </source>
</evidence>
<dbReference type="SUPFAM" id="SSF103481">
    <property type="entry name" value="Multidrug resistance efflux transporter EmrE"/>
    <property type="match status" value="1"/>
</dbReference>
<feature type="transmembrane region" description="Helical" evidence="8">
    <location>
        <begin position="40"/>
        <end position="57"/>
    </location>
</feature>
<dbReference type="EMBL" id="CP035281">
    <property type="protein sequence ID" value="QAT42765.1"/>
    <property type="molecule type" value="Genomic_DNA"/>
</dbReference>
<gene>
    <name evidence="9" type="ORF">EQM06_05710</name>
</gene>
<dbReference type="Proteomes" id="UP000287601">
    <property type="component" value="Chromosome"/>
</dbReference>
<dbReference type="KEGG" id="amij:EQM06_05710"/>
<dbReference type="OrthoDB" id="21828at2"/>
<dbReference type="InterPro" id="IPR037185">
    <property type="entry name" value="EmrE-like"/>
</dbReference>
<keyword evidence="5 8" id="KW-1133">Transmembrane helix</keyword>
<evidence type="ECO:0000256" key="4">
    <source>
        <dbReference type="ARBA" id="ARBA00022692"/>
    </source>
</evidence>
<evidence type="ECO:0000256" key="1">
    <source>
        <dbReference type="ARBA" id="ARBA00004651"/>
    </source>
</evidence>
<dbReference type="InterPro" id="IPR000390">
    <property type="entry name" value="Small_drug/metabolite_transptr"/>
</dbReference>
<dbReference type="PANTHER" id="PTHR30561">
    <property type="entry name" value="SMR FAMILY PROTON-DEPENDENT DRUG EFFLUX TRANSPORTER SUGE"/>
    <property type="match status" value="1"/>
</dbReference>
<evidence type="ECO:0000256" key="7">
    <source>
        <dbReference type="RuleBase" id="RU003942"/>
    </source>
</evidence>
<protein>
    <submittedName>
        <fullName evidence="9">Multidrug efflux SMR transporter</fullName>
    </submittedName>
</protein>
<feature type="transmembrane region" description="Helical" evidence="8">
    <location>
        <begin position="91"/>
        <end position="110"/>
    </location>
</feature>